<dbReference type="EMBL" id="JBEDNP010000004">
    <property type="protein sequence ID" value="MEQ3538737.1"/>
    <property type="molecule type" value="Genomic_DNA"/>
</dbReference>
<keyword evidence="2" id="KW-1185">Reference proteome</keyword>
<protein>
    <recommendedName>
        <fullName evidence="3">Tail fiber protein</fullName>
    </recommendedName>
</protein>
<evidence type="ECO:0000313" key="2">
    <source>
        <dbReference type="Proteomes" id="UP001464923"/>
    </source>
</evidence>
<evidence type="ECO:0008006" key="3">
    <source>
        <dbReference type="Google" id="ProtNLM"/>
    </source>
</evidence>
<name>A0ABV1JS16_9PSEU</name>
<gene>
    <name evidence="1" type="ORF">WHI96_07885</name>
</gene>
<dbReference type="Proteomes" id="UP001464923">
    <property type="component" value="Unassembled WGS sequence"/>
</dbReference>
<comment type="caution">
    <text evidence="1">The sequence shown here is derived from an EMBL/GenBank/DDBJ whole genome shotgun (WGS) entry which is preliminary data.</text>
</comment>
<dbReference type="RefSeq" id="WP_345652846.1">
    <property type="nucleotide sequence ID" value="NZ_BAABLY010000082.1"/>
</dbReference>
<reference evidence="1 2" key="1">
    <citation type="submission" date="2024-03" db="EMBL/GenBank/DDBJ databases">
        <title>Draft genome sequence of Pseudonocardia tropica JCM 19149.</title>
        <authorList>
            <person name="Butdee W."/>
            <person name="Duangmal K."/>
        </authorList>
    </citation>
    <scope>NUCLEOTIDE SEQUENCE [LARGE SCALE GENOMIC DNA]</scope>
    <source>
        <strain evidence="1 2">JCM 19149</strain>
    </source>
</reference>
<organism evidence="1 2">
    <name type="scientific">Pseudonocardia tropica</name>
    <dbReference type="NCBI Taxonomy" id="681289"/>
    <lineage>
        <taxon>Bacteria</taxon>
        <taxon>Bacillati</taxon>
        <taxon>Actinomycetota</taxon>
        <taxon>Actinomycetes</taxon>
        <taxon>Pseudonocardiales</taxon>
        <taxon>Pseudonocardiaceae</taxon>
        <taxon>Pseudonocardia</taxon>
    </lineage>
</organism>
<evidence type="ECO:0000313" key="1">
    <source>
        <dbReference type="EMBL" id="MEQ3538737.1"/>
    </source>
</evidence>
<accession>A0ABV1JS16</accession>
<sequence length="410" mass="43046">MPTTTLVNTTLAANTLGARTDSGGGAVADLTAEESRLANATVTPGYLKPTNAFIVRPQASPNMTVRVGSGNAKEDHYIVGGVSAGQGNYCLRLDVATQNITISAAEASQTRTDEIYLVVRDTAYDSSALVLPQLAYRKGDAGGAIPGPDATWKAWALLARVPVAAGATSISSVTDMRFTAGVPEGLLANLRTNFVPRPGTISTGDLLLGNGSTNSVDRLPRGSRSNVLRVNSDLSVGWSDLGVSTFRYMQANEGNNTTSFIDVGRDQGYDPGNDIQRAFVFNPVANSRYIVEVFLVVDMSNTGTNSRLKLVWGIGGTLDWMWSLIAPSYGSTANPTGDVDYRAFGTGAVGGNTQVTVGTGDSNTDGIRIQGQVINSGSGSGTLGLQYACETSGQTAYIQKNSYMRITRIA</sequence>
<proteinExistence type="predicted"/>